<reference evidence="6 7" key="1">
    <citation type="submission" date="2017-09" db="EMBL/GenBank/DDBJ databases">
        <title>Arcobacter canalis sp. nov., a new species isolated from a water canal contaminated with urban sewage.</title>
        <authorList>
            <person name="Perez-Cataluna A."/>
            <person name="Salas-Masso N."/>
            <person name="Figueras M.J."/>
        </authorList>
    </citation>
    <scope>NUCLEOTIDE SEQUENCE [LARGE SCALE GENOMIC DNA]</scope>
    <source>
        <strain evidence="6 7">F98-3</strain>
    </source>
</reference>
<name>A0A2G1DKR2_9BACT</name>
<evidence type="ECO:0000256" key="1">
    <source>
        <dbReference type="ARBA" id="ARBA00022490"/>
    </source>
</evidence>
<proteinExistence type="predicted"/>
<keyword evidence="2" id="KW-1005">Bacterial flagellum biogenesis</keyword>
<dbReference type="PANTHER" id="PTHR39190">
    <property type="entry name" value="FLAGELLAR ASSEMBLY FACTOR FLIW"/>
    <property type="match status" value="1"/>
</dbReference>
<dbReference type="AlphaFoldDB" id="A0A2G1DKR2"/>
<keyword evidence="1" id="KW-0963">Cytoplasm</keyword>
<organism evidence="6 7">
    <name type="scientific">Malaciobacter molluscorum LMG 25693</name>
    <dbReference type="NCBI Taxonomy" id="870501"/>
    <lineage>
        <taxon>Bacteria</taxon>
        <taxon>Pseudomonadati</taxon>
        <taxon>Campylobacterota</taxon>
        <taxon>Epsilonproteobacteria</taxon>
        <taxon>Campylobacterales</taxon>
        <taxon>Arcobacteraceae</taxon>
        <taxon>Malaciobacter</taxon>
    </lineage>
</organism>
<evidence type="ECO:0000256" key="2">
    <source>
        <dbReference type="ARBA" id="ARBA00022795"/>
    </source>
</evidence>
<keyword evidence="5" id="KW-0969">Cilium</keyword>
<evidence type="ECO:0000313" key="5">
    <source>
        <dbReference type="EMBL" id="AXX92626.1"/>
    </source>
</evidence>
<evidence type="ECO:0000313" key="8">
    <source>
        <dbReference type="Proteomes" id="UP000262712"/>
    </source>
</evidence>
<keyword evidence="5" id="KW-0282">Flagellum</keyword>
<reference evidence="5 8" key="2">
    <citation type="submission" date="2018-08" db="EMBL/GenBank/DDBJ databases">
        <title>Complete genome of the Arcobacter molluscorum type strain LMG 25693.</title>
        <authorList>
            <person name="Miller W.G."/>
            <person name="Yee E."/>
            <person name="Bono J.L."/>
        </authorList>
    </citation>
    <scope>NUCLEOTIDE SEQUENCE [LARGE SCALE GENOMIC DNA]</scope>
    <source>
        <strain evidence="5 8">CECT 7696</strain>
    </source>
</reference>
<evidence type="ECO:0000313" key="6">
    <source>
        <dbReference type="EMBL" id="PHO19050.1"/>
    </source>
</evidence>
<dbReference type="Pfam" id="PF02623">
    <property type="entry name" value="FliW"/>
    <property type="match status" value="1"/>
</dbReference>
<dbReference type="EMBL" id="NXFY01000002">
    <property type="protein sequence ID" value="PHO19050.1"/>
    <property type="molecule type" value="Genomic_DNA"/>
</dbReference>
<dbReference type="InterPro" id="IPR024046">
    <property type="entry name" value="Flagellar_assmbl_FliW_dom_sf"/>
</dbReference>
<accession>A0A2G1DKR2</accession>
<dbReference type="SUPFAM" id="SSF141457">
    <property type="entry name" value="BH3618-like"/>
    <property type="match status" value="1"/>
</dbReference>
<dbReference type="Gene3D" id="2.30.290.10">
    <property type="entry name" value="BH3618-like"/>
    <property type="match status" value="1"/>
</dbReference>
<dbReference type="GO" id="GO:0044780">
    <property type="term" value="P:bacterial-type flagellum assembly"/>
    <property type="evidence" value="ECO:0007669"/>
    <property type="project" value="InterPro"/>
</dbReference>
<keyword evidence="4" id="KW-0143">Chaperone</keyword>
<dbReference type="InterPro" id="IPR003775">
    <property type="entry name" value="Flagellar_assembly_factor_FliW"/>
</dbReference>
<evidence type="ECO:0000256" key="4">
    <source>
        <dbReference type="ARBA" id="ARBA00023186"/>
    </source>
</evidence>
<dbReference type="KEGG" id="amol:AMOL_1661"/>
<dbReference type="Proteomes" id="UP000221222">
    <property type="component" value="Unassembled WGS sequence"/>
</dbReference>
<keyword evidence="3" id="KW-0810">Translation regulation</keyword>
<dbReference type="EMBL" id="CP032098">
    <property type="protein sequence ID" value="AXX92626.1"/>
    <property type="molecule type" value="Genomic_DNA"/>
</dbReference>
<protein>
    <submittedName>
        <fullName evidence="5">Flagellin level sensor protein FliW</fullName>
    </submittedName>
</protein>
<gene>
    <name evidence="5" type="ORF">AMOL_1661</name>
    <name evidence="6" type="ORF">CPU12_02040</name>
</gene>
<keyword evidence="7" id="KW-1185">Reference proteome</keyword>
<dbReference type="PANTHER" id="PTHR39190:SF1">
    <property type="entry name" value="FLAGELLAR ASSEMBLY FACTOR FLIW"/>
    <property type="match status" value="1"/>
</dbReference>
<dbReference type="Proteomes" id="UP000262712">
    <property type="component" value="Chromosome"/>
</dbReference>
<sequence length="124" mass="14332">MEYDVVISIDGFENEKKFILEKIDDFFSVIRGVETESELRLMSFGALKSLKFELPEEFTEKLEIQTIDDISIYYIFVLQTANNDNSLNTFSPVILNNKTKKMGQIHLDLKELGLEGLNDMLPNF</sequence>
<evidence type="ECO:0000256" key="3">
    <source>
        <dbReference type="ARBA" id="ARBA00022845"/>
    </source>
</evidence>
<keyword evidence="5" id="KW-0966">Cell projection</keyword>
<dbReference type="RefSeq" id="WP_099341410.1">
    <property type="nucleotide sequence ID" value="NZ_CP032098.1"/>
</dbReference>
<dbReference type="GO" id="GO:0006417">
    <property type="term" value="P:regulation of translation"/>
    <property type="evidence" value="ECO:0007669"/>
    <property type="project" value="UniProtKB-KW"/>
</dbReference>
<evidence type="ECO:0000313" key="7">
    <source>
        <dbReference type="Proteomes" id="UP000221222"/>
    </source>
</evidence>